<dbReference type="Proteomes" id="UP001596072">
    <property type="component" value="Unassembled WGS sequence"/>
</dbReference>
<dbReference type="RefSeq" id="WP_168798154.1">
    <property type="nucleotide sequence ID" value="NZ_JBHSNS010000001.1"/>
</dbReference>
<dbReference type="PANTHER" id="PTHR30055">
    <property type="entry name" value="HTH-TYPE TRANSCRIPTIONAL REGULATOR RUTR"/>
    <property type="match status" value="1"/>
</dbReference>
<protein>
    <submittedName>
        <fullName evidence="6">TetR/AcrR family transcriptional regulator</fullName>
    </submittedName>
</protein>
<dbReference type="InterPro" id="IPR001647">
    <property type="entry name" value="HTH_TetR"/>
</dbReference>
<sequence length="210" mass="22653">MGDAVKRSYRSPARAAAAAETRAAIRAAGAELFLEEGFSRTTMKAVAARAGVGERTLYDAFATKNRLFEHIVSVAIAGDEEPIAVADRPEFLAALAQQDGRRAVSQYATYSAAILERAAPLITVAIESAGADPALRKFSDAGAAATRANTLAFVEALARHRHVDGKPAERAMAAYALLVPLVHQHLRRDVGWSARRYRAWLEESLVRVLL</sequence>
<keyword evidence="7" id="KW-1185">Reference proteome</keyword>
<reference evidence="7" key="1">
    <citation type="journal article" date="2019" name="Int. J. Syst. Evol. Microbiol.">
        <title>The Global Catalogue of Microorganisms (GCM) 10K type strain sequencing project: providing services to taxonomists for standard genome sequencing and annotation.</title>
        <authorList>
            <consortium name="The Broad Institute Genomics Platform"/>
            <consortium name="The Broad Institute Genome Sequencing Center for Infectious Disease"/>
            <person name="Wu L."/>
            <person name="Ma J."/>
        </authorList>
    </citation>
    <scope>NUCLEOTIDE SEQUENCE [LARGE SCALE GENOMIC DNA]</scope>
    <source>
        <strain evidence="7">YIM 94188</strain>
    </source>
</reference>
<dbReference type="Pfam" id="PF00440">
    <property type="entry name" value="TetR_N"/>
    <property type="match status" value="1"/>
</dbReference>
<evidence type="ECO:0000256" key="4">
    <source>
        <dbReference type="PROSITE-ProRule" id="PRU00335"/>
    </source>
</evidence>
<feature type="domain" description="HTH tetR-type" evidence="5">
    <location>
        <begin position="19"/>
        <end position="79"/>
    </location>
</feature>
<evidence type="ECO:0000313" key="6">
    <source>
        <dbReference type="EMBL" id="MFC5728086.1"/>
    </source>
</evidence>
<keyword evidence="1" id="KW-0805">Transcription regulation</keyword>
<dbReference type="PANTHER" id="PTHR30055:SF234">
    <property type="entry name" value="HTH-TYPE TRANSCRIPTIONAL REGULATOR BETI"/>
    <property type="match status" value="1"/>
</dbReference>
<keyword evidence="3" id="KW-0804">Transcription</keyword>
<organism evidence="6 7">
    <name type="scientific">Nocardioides vastitatis</name>
    <dbReference type="NCBI Taxonomy" id="2568655"/>
    <lineage>
        <taxon>Bacteria</taxon>
        <taxon>Bacillati</taxon>
        <taxon>Actinomycetota</taxon>
        <taxon>Actinomycetes</taxon>
        <taxon>Propionibacteriales</taxon>
        <taxon>Nocardioidaceae</taxon>
        <taxon>Nocardioides</taxon>
    </lineage>
</organism>
<feature type="DNA-binding region" description="H-T-H motif" evidence="4">
    <location>
        <begin position="42"/>
        <end position="61"/>
    </location>
</feature>
<dbReference type="PROSITE" id="PS50977">
    <property type="entry name" value="HTH_TETR_2"/>
    <property type="match status" value="1"/>
</dbReference>
<dbReference type="InterPro" id="IPR009057">
    <property type="entry name" value="Homeodomain-like_sf"/>
</dbReference>
<dbReference type="InterPro" id="IPR023772">
    <property type="entry name" value="DNA-bd_HTH_TetR-type_CS"/>
</dbReference>
<dbReference type="SUPFAM" id="SSF46689">
    <property type="entry name" value="Homeodomain-like"/>
    <property type="match status" value="1"/>
</dbReference>
<comment type="caution">
    <text evidence="6">The sequence shown here is derived from an EMBL/GenBank/DDBJ whole genome shotgun (WGS) entry which is preliminary data.</text>
</comment>
<dbReference type="EMBL" id="JBHSNS010000001">
    <property type="protein sequence ID" value="MFC5728086.1"/>
    <property type="molecule type" value="Genomic_DNA"/>
</dbReference>
<dbReference type="PRINTS" id="PR00455">
    <property type="entry name" value="HTHTETR"/>
</dbReference>
<evidence type="ECO:0000259" key="5">
    <source>
        <dbReference type="PROSITE" id="PS50977"/>
    </source>
</evidence>
<proteinExistence type="predicted"/>
<gene>
    <name evidence="6" type="ORF">ACFPQB_04105</name>
</gene>
<evidence type="ECO:0000256" key="2">
    <source>
        <dbReference type="ARBA" id="ARBA00023125"/>
    </source>
</evidence>
<keyword evidence="2 4" id="KW-0238">DNA-binding</keyword>
<evidence type="ECO:0000313" key="7">
    <source>
        <dbReference type="Proteomes" id="UP001596072"/>
    </source>
</evidence>
<accession>A0ABW0ZEV5</accession>
<dbReference type="PROSITE" id="PS01081">
    <property type="entry name" value="HTH_TETR_1"/>
    <property type="match status" value="1"/>
</dbReference>
<evidence type="ECO:0000256" key="3">
    <source>
        <dbReference type="ARBA" id="ARBA00023163"/>
    </source>
</evidence>
<dbReference type="Gene3D" id="1.10.357.10">
    <property type="entry name" value="Tetracycline Repressor, domain 2"/>
    <property type="match status" value="1"/>
</dbReference>
<dbReference type="InterPro" id="IPR050109">
    <property type="entry name" value="HTH-type_TetR-like_transc_reg"/>
</dbReference>
<evidence type="ECO:0000256" key="1">
    <source>
        <dbReference type="ARBA" id="ARBA00023015"/>
    </source>
</evidence>
<name>A0ABW0ZEV5_9ACTN</name>